<gene>
    <name evidence="1" type="ORF">TIFTF001_025104</name>
</gene>
<comment type="caution">
    <text evidence="1">The sequence shown here is derived from an EMBL/GenBank/DDBJ whole genome shotgun (WGS) entry which is preliminary data.</text>
</comment>
<name>A0AA88AJ53_FICCA</name>
<dbReference type="EMBL" id="BTGU01000060">
    <property type="protein sequence ID" value="GMN55983.1"/>
    <property type="molecule type" value="Genomic_DNA"/>
</dbReference>
<accession>A0AA88AJ53</accession>
<reference evidence="1" key="1">
    <citation type="submission" date="2023-07" db="EMBL/GenBank/DDBJ databases">
        <title>draft genome sequence of fig (Ficus carica).</title>
        <authorList>
            <person name="Takahashi T."/>
            <person name="Nishimura K."/>
        </authorList>
    </citation>
    <scope>NUCLEOTIDE SEQUENCE</scope>
</reference>
<dbReference type="Proteomes" id="UP001187192">
    <property type="component" value="Unassembled WGS sequence"/>
</dbReference>
<dbReference type="AlphaFoldDB" id="A0AA88AJ53"/>
<proteinExistence type="predicted"/>
<organism evidence="1 2">
    <name type="scientific">Ficus carica</name>
    <name type="common">Common fig</name>
    <dbReference type="NCBI Taxonomy" id="3494"/>
    <lineage>
        <taxon>Eukaryota</taxon>
        <taxon>Viridiplantae</taxon>
        <taxon>Streptophyta</taxon>
        <taxon>Embryophyta</taxon>
        <taxon>Tracheophyta</taxon>
        <taxon>Spermatophyta</taxon>
        <taxon>Magnoliopsida</taxon>
        <taxon>eudicotyledons</taxon>
        <taxon>Gunneridae</taxon>
        <taxon>Pentapetalae</taxon>
        <taxon>rosids</taxon>
        <taxon>fabids</taxon>
        <taxon>Rosales</taxon>
        <taxon>Moraceae</taxon>
        <taxon>Ficeae</taxon>
        <taxon>Ficus</taxon>
    </lineage>
</organism>
<evidence type="ECO:0000313" key="1">
    <source>
        <dbReference type="EMBL" id="GMN55983.1"/>
    </source>
</evidence>
<sequence length="86" mass="9846">MLQQPKLKRNLREDNRIRTRVDEGEKLTKSPALTNPFISVDRQVGGLVSHVVQPTRNTLVGWRVVQVVSCQPVYPSGQFRVELFMT</sequence>
<evidence type="ECO:0000313" key="2">
    <source>
        <dbReference type="Proteomes" id="UP001187192"/>
    </source>
</evidence>
<keyword evidence="2" id="KW-1185">Reference proteome</keyword>
<protein>
    <submittedName>
        <fullName evidence="1">Uncharacterized protein</fullName>
    </submittedName>
</protein>